<accession>A0AAU9P2B0</accession>
<evidence type="ECO:0000313" key="1">
    <source>
        <dbReference type="EMBL" id="CAH1439679.1"/>
    </source>
</evidence>
<dbReference type="AlphaFoldDB" id="A0AAU9P2B0"/>
<name>A0AAU9P2B0_9ASTR</name>
<sequence length="70" mass="8173">MWEKSQKADDMLLKRSLEWLTEGELVHIENIQKKFSGSKKVKGLQVWISHCFMRVCAFVTTGSESYKDHV</sequence>
<proteinExistence type="predicted"/>
<comment type="caution">
    <text evidence="2">The sequence shown here is derived from an EMBL/GenBank/DDBJ whole genome shotgun (WGS) entry which is preliminary data.</text>
</comment>
<keyword evidence="3" id="KW-1185">Reference proteome</keyword>
<reference evidence="2 3" key="1">
    <citation type="submission" date="2022-01" db="EMBL/GenBank/DDBJ databases">
        <authorList>
            <person name="Xiong W."/>
            <person name="Schranz E."/>
        </authorList>
    </citation>
    <scope>NUCLEOTIDE SEQUENCE [LARGE SCALE GENOMIC DNA]</scope>
</reference>
<evidence type="ECO:0000313" key="2">
    <source>
        <dbReference type="EMBL" id="CAH1444209.1"/>
    </source>
</evidence>
<dbReference type="EMBL" id="CAKMRJ010005180">
    <property type="protein sequence ID" value="CAH1439679.1"/>
    <property type="molecule type" value="Genomic_DNA"/>
</dbReference>
<organism evidence="2 3">
    <name type="scientific">Lactuca virosa</name>
    <dbReference type="NCBI Taxonomy" id="75947"/>
    <lineage>
        <taxon>Eukaryota</taxon>
        <taxon>Viridiplantae</taxon>
        <taxon>Streptophyta</taxon>
        <taxon>Embryophyta</taxon>
        <taxon>Tracheophyta</taxon>
        <taxon>Spermatophyta</taxon>
        <taxon>Magnoliopsida</taxon>
        <taxon>eudicotyledons</taxon>
        <taxon>Gunneridae</taxon>
        <taxon>Pentapetalae</taxon>
        <taxon>asterids</taxon>
        <taxon>campanulids</taxon>
        <taxon>Asterales</taxon>
        <taxon>Asteraceae</taxon>
        <taxon>Cichorioideae</taxon>
        <taxon>Cichorieae</taxon>
        <taxon>Lactucinae</taxon>
        <taxon>Lactuca</taxon>
    </lineage>
</organism>
<dbReference type="Proteomes" id="UP001157418">
    <property type="component" value="Unassembled WGS sequence"/>
</dbReference>
<dbReference type="EMBL" id="CAKMRJ010005523">
    <property type="protein sequence ID" value="CAH1444209.1"/>
    <property type="molecule type" value="Genomic_DNA"/>
</dbReference>
<evidence type="ECO:0000313" key="3">
    <source>
        <dbReference type="Proteomes" id="UP001157418"/>
    </source>
</evidence>
<protein>
    <submittedName>
        <fullName evidence="2">Uncharacterized protein</fullName>
    </submittedName>
</protein>
<gene>
    <name evidence="1" type="ORF">LVIROSA_LOCUS25861</name>
    <name evidence="2" type="ORF">LVIROSA_LOCUS30067</name>
</gene>